<sequence>MTDSNKWYTQSGPDGDVVLSTRIRLARNFSDIPFVGRMTDAQKAQVEERVRDAVLNGNWALAGNFHYIDMEHCPHVQAVSLAERHLISPEFSQGAAGTALLLLEDESVSIMVNEEDHLRIQVMRPGLDLNEAYDTADKIDTLLDEKLNFAFHDRLGYLTQCPTNLGTGMRASVMLHLPALQELGSMNQLANTVAKLGLTIRGTYGEGSDAKGAVYQLSNQVTLGISEQAAIENLRSIAQQVIAQERNARKQLCADVRVQDRIWRSYGILTTARTLTVKEFTGLISNVRLGAATGILNIPMDVISRLLIDAMPGTMISQSKQELDAAKADLERARLVREALGANRP</sequence>
<keyword evidence="3 5" id="KW-0418">Kinase</keyword>
<keyword evidence="8" id="KW-0175">Coiled coil</keyword>
<evidence type="ECO:0000313" key="11">
    <source>
        <dbReference type="Proteomes" id="UP001489509"/>
    </source>
</evidence>
<dbReference type="InterPro" id="IPR023660">
    <property type="entry name" value="Arg_Kinase"/>
</dbReference>
<feature type="binding site" evidence="5 6">
    <location>
        <begin position="170"/>
        <end position="174"/>
    </location>
    <ligand>
        <name>ATP</name>
        <dbReference type="ChEBI" id="CHEBI:30616"/>
    </ligand>
</feature>
<dbReference type="HAMAP" id="MF_00602">
    <property type="entry name" value="Prot_Arg_kinase"/>
    <property type="match status" value="1"/>
</dbReference>
<organism evidence="10 11">
    <name type="scientific">Solibaculum intestinale</name>
    <dbReference type="NCBI Taxonomy" id="3133165"/>
    <lineage>
        <taxon>Bacteria</taxon>
        <taxon>Bacillati</taxon>
        <taxon>Bacillota</taxon>
        <taxon>Clostridia</taxon>
        <taxon>Eubacteriales</taxon>
        <taxon>Oscillospiraceae</taxon>
        <taxon>Solibaculum</taxon>
    </lineage>
</organism>
<evidence type="ECO:0000259" key="9">
    <source>
        <dbReference type="PROSITE" id="PS51510"/>
    </source>
</evidence>
<accession>A0ABV1E357</accession>
<feature type="binding site" evidence="5 6">
    <location>
        <begin position="201"/>
        <end position="206"/>
    </location>
    <ligand>
        <name>ATP</name>
        <dbReference type="ChEBI" id="CHEBI:30616"/>
    </ligand>
</feature>
<dbReference type="CDD" id="cd07930">
    <property type="entry name" value="bacterial_phosphagen_kinase"/>
    <property type="match status" value="1"/>
</dbReference>
<evidence type="ECO:0000256" key="7">
    <source>
        <dbReference type="RuleBase" id="RU000505"/>
    </source>
</evidence>
<feature type="binding site" evidence="5 6">
    <location>
        <begin position="20"/>
        <end position="24"/>
    </location>
    <ligand>
        <name>ATP</name>
        <dbReference type="ChEBI" id="CHEBI:30616"/>
    </ligand>
</feature>
<dbReference type="PANTHER" id="PTHR11547:SF38">
    <property type="entry name" value="ARGININE KINASE 1-RELATED"/>
    <property type="match status" value="1"/>
</dbReference>
<gene>
    <name evidence="5" type="primary">mcsB</name>
    <name evidence="10" type="ORF">WMO26_12970</name>
</gene>
<dbReference type="InterPro" id="IPR000749">
    <property type="entry name" value="ATP-guanido_PTrfase"/>
</dbReference>
<evidence type="ECO:0000256" key="1">
    <source>
        <dbReference type="ARBA" id="ARBA00022679"/>
    </source>
</evidence>
<dbReference type="Proteomes" id="UP001489509">
    <property type="component" value="Unassembled WGS sequence"/>
</dbReference>
<feature type="coiled-coil region" evidence="8">
    <location>
        <begin position="316"/>
        <end position="343"/>
    </location>
</feature>
<feature type="binding site" evidence="5 6">
    <location>
        <position position="119"/>
    </location>
    <ligand>
        <name>ATP</name>
        <dbReference type="ChEBI" id="CHEBI:30616"/>
    </ligand>
</feature>
<keyword evidence="4 5" id="KW-0067">ATP-binding</keyword>
<dbReference type="InterPro" id="IPR014746">
    <property type="entry name" value="Gln_synth/guanido_kin_cat_dom"/>
</dbReference>
<feature type="domain" description="Phosphagen kinase C-terminal" evidence="9">
    <location>
        <begin position="17"/>
        <end position="248"/>
    </location>
</feature>
<comment type="function">
    <text evidence="5">Catalyzes the specific phosphorylation of arginine residues in proteins.</text>
</comment>
<dbReference type="InterPro" id="IPR022415">
    <property type="entry name" value="ATP-guanido_PTrfase_AS"/>
</dbReference>
<dbReference type="Gene3D" id="3.30.590.10">
    <property type="entry name" value="Glutamine synthetase/guanido kinase, catalytic domain"/>
    <property type="match status" value="1"/>
</dbReference>
<dbReference type="RefSeq" id="WP_349221030.1">
    <property type="nucleotide sequence ID" value="NZ_JBBMFD010000040.1"/>
</dbReference>
<comment type="catalytic activity">
    <reaction evidence="5">
        <text>L-arginyl-[protein] + ATP = N(omega)-phospho-L-arginyl-[protein] + ADP + H(+)</text>
        <dbReference type="Rhea" id="RHEA:43384"/>
        <dbReference type="Rhea" id="RHEA-COMP:10532"/>
        <dbReference type="Rhea" id="RHEA-COMP:10533"/>
        <dbReference type="ChEBI" id="CHEBI:15378"/>
        <dbReference type="ChEBI" id="CHEBI:29965"/>
        <dbReference type="ChEBI" id="CHEBI:30616"/>
        <dbReference type="ChEBI" id="CHEBI:83226"/>
        <dbReference type="ChEBI" id="CHEBI:456216"/>
        <dbReference type="EC" id="2.7.14.1"/>
    </reaction>
</comment>
<evidence type="ECO:0000256" key="4">
    <source>
        <dbReference type="ARBA" id="ARBA00022840"/>
    </source>
</evidence>
<evidence type="ECO:0000256" key="6">
    <source>
        <dbReference type="PROSITE-ProRule" id="PRU00843"/>
    </source>
</evidence>
<keyword evidence="11" id="KW-1185">Reference proteome</keyword>
<dbReference type="SUPFAM" id="SSF55931">
    <property type="entry name" value="Glutamine synthetase/guanido kinase"/>
    <property type="match status" value="1"/>
</dbReference>
<comment type="similarity">
    <text evidence="5 6 7">Belongs to the ATP:guanido phosphotransferase family.</text>
</comment>
<proteinExistence type="inferred from homology"/>
<comment type="caution">
    <text evidence="10">The sequence shown here is derived from an EMBL/GenBank/DDBJ whole genome shotgun (WGS) entry which is preliminary data.</text>
</comment>
<evidence type="ECO:0000256" key="8">
    <source>
        <dbReference type="SAM" id="Coils"/>
    </source>
</evidence>
<keyword evidence="2 5" id="KW-0547">Nucleotide-binding</keyword>
<reference evidence="10 11" key="1">
    <citation type="submission" date="2024-03" db="EMBL/GenBank/DDBJ databases">
        <title>Human intestinal bacterial collection.</title>
        <authorList>
            <person name="Pauvert C."/>
            <person name="Hitch T.C.A."/>
            <person name="Clavel T."/>
        </authorList>
    </citation>
    <scope>NUCLEOTIDE SEQUENCE [LARGE SCALE GENOMIC DNA]</scope>
    <source>
        <strain evidence="10 11">CLA-JM-H44</strain>
    </source>
</reference>
<dbReference type="InterPro" id="IPR022414">
    <property type="entry name" value="ATP-guanido_PTrfase_cat"/>
</dbReference>
<evidence type="ECO:0000256" key="5">
    <source>
        <dbReference type="HAMAP-Rule" id="MF_00602"/>
    </source>
</evidence>
<dbReference type="PROSITE" id="PS00112">
    <property type="entry name" value="PHOSPHAGEN_KINASE"/>
    <property type="match status" value="1"/>
</dbReference>
<dbReference type="EMBL" id="JBBMFD010000040">
    <property type="protein sequence ID" value="MEQ2441743.1"/>
    <property type="molecule type" value="Genomic_DNA"/>
</dbReference>
<dbReference type="Pfam" id="PF00217">
    <property type="entry name" value="ATP-gua_Ptrans"/>
    <property type="match status" value="1"/>
</dbReference>
<dbReference type="NCBIfam" id="NF002194">
    <property type="entry name" value="PRK01059.1-4"/>
    <property type="match status" value="1"/>
</dbReference>
<keyword evidence="1 5" id="KW-0808">Transferase</keyword>
<dbReference type="PROSITE" id="PS51510">
    <property type="entry name" value="PHOSPHAGEN_KINASE_C"/>
    <property type="match status" value="1"/>
</dbReference>
<evidence type="ECO:0000256" key="3">
    <source>
        <dbReference type="ARBA" id="ARBA00022777"/>
    </source>
</evidence>
<evidence type="ECO:0000256" key="2">
    <source>
        <dbReference type="ARBA" id="ARBA00022741"/>
    </source>
</evidence>
<comment type="caution">
    <text evidence="5">Lacks conserved residue(s) required for the propagation of feature annotation.</text>
</comment>
<dbReference type="PANTHER" id="PTHR11547">
    <property type="entry name" value="ARGININE OR CREATINE KINASE"/>
    <property type="match status" value="1"/>
</dbReference>
<feature type="binding site" evidence="5 6">
    <location>
        <position position="85"/>
    </location>
    <ligand>
        <name>ATP</name>
        <dbReference type="ChEBI" id="CHEBI:30616"/>
    </ligand>
</feature>
<name>A0ABV1E357_9FIRM</name>
<dbReference type="GO" id="GO:1990424">
    <property type="term" value="F:protein arginine kinase activity"/>
    <property type="evidence" value="ECO:0007669"/>
    <property type="project" value="UniProtKB-EC"/>
</dbReference>
<dbReference type="EC" id="2.7.14.1" evidence="5"/>
<protein>
    <recommendedName>
        <fullName evidence="5">Protein-arginine kinase</fullName>
        <ecNumber evidence="5">2.7.14.1</ecNumber>
    </recommendedName>
</protein>
<evidence type="ECO:0000313" key="10">
    <source>
        <dbReference type="EMBL" id="MEQ2441743.1"/>
    </source>
</evidence>